<dbReference type="InterPro" id="IPR006674">
    <property type="entry name" value="HD_domain"/>
</dbReference>
<comment type="caution">
    <text evidence="2">The sequence shown here is derived from an EMBL/GenBank/DDBJ whole genome shotgun (WGS) entry which is preliminary data.</text>
</comment>
<evidence type="ECO:0000259" key="1">
    <source>
        <dbReference type="PROSITE" id="PS51831"/>
    </source>
</evidence>
<dbReference type="PATRIC" id="fig|1231377.3.peg.1417"/>
<dbReference type="CDD" id="cd00077">
    <property type="entry name" value="HDc"/>
    <property type="match status" value="1"/>
</dbReference>
<reference evidence="2 3" key="1">
    <citation type="journal article" date="2012" name="J. Bacteriol.">
        <title>Genome Sequence of the Bacteriocin-Producing Strain Lactococcus garvieae DCC43.</title>
        <authorList>
            <person name="Gabrielsen C."/>
            <person name="Brede D.A."/>
            <person name="Hernandez P.E."/>
            <person name="Nes I.F."/>
            <person name="Diep D.B."/>
        </authorList>
    </citation>
    <scope>NUCLEOTIDE SEQUENCE [LARGE SCALE GENOMIC DNA]</scope>
    <source>
        <strain evidence="2 3">DCC43</strain>
    </source>
</reference>
<dbReference type="PANTHER" id="PTHR33594">
    <property type="entry name" value="SUPERFAMILY HYDROLASE, PUTATIVE (AFU_ORTHOLOGUE AFUA_1G03035)-RELATED"/>
    <property type="match status" value="1"/>
</dbReference>
<dbReference type="AlphaFoldDB" id="K2PLT4"/>
<dbReference type="eggNOG" id="COG1418">
    <property type="taxonomic scope" value="Bacteria"/>
</dbReference>
<dbReference type="PROSITE" id="PS51831">
    <property type="entry name" value="HD"/>
    <property type="match status" value="1"/>
</dbReference>
<dbReference type="EMBL" id="AMQS01000019">
    <property type="protein sequence ID" value="EKF51209.1"/>
    <property type="molecule type" value="Genomic_DNA"/>
</dbReference>
<dbReference type="Gene3D" id="1.20.58.1910">
    <property type="match status" value="1"/>
</dbReference>
<organism evidence="2 3">
    <name type="scientific">Lactococcus garvieae DCC43</name>
    <dbReference type="NCBI Taxonomy" id="1231377"/>
    <lineage>
        <taxon>Bacteria</taxon>
        <taxon>Bacillati</taxon>
        <taxon>Bacillota</taxon>
        <taxon>Bacilli</taxon>
        <taxon>Lactobacillales</taxon>
        <taxon>Streptococcaceae</taxon>
        <taxon>Lactococcus</taxon>
    </lineage>
</organism>
<dbReference type="PANTHER" id="PTHR33594:SF1">
    <property type="entry name" value="HD_PDEASE DOMAIN-CONTAINING PROTEIN"/>
    <property type="match status" value="1"/>
</dbReference>
<sequence>MIFEENIATFVQNIHQDNKDGHGFDHIYRVVQLAKKILATEPQANSDLVLAAAYLHDTYDEKLYPDVALQKQKVAEFLKSLNYSKEKQDKIFYIIDNMSYSSNLTQQKELDINGQIVQDADRLDAMGAWGIVRTLEYGWTH</sequence>
<dbReference type="SMART" id="SM00471">
    <property type="entry name" value="HDc"/>
    <property type="match status" value="1"/>
</dbReference>
<dbReference type="Proteomes" id="UP000006787">
    <property type="component" value="Unassembled WGS sequence"/>
</dbReference>
<evidence type="ECO:0000313" key="2">
    <source>
        <dbReference type="EMBL" id="EKF51209.1"/>
    </source>
</evidence>
<dbReference type="Pfam" id="PF01966">
    <property type="entry name" value="HD"/>
    <property type="match status" value="1"/>
</dbReference>
<gene>
    <name evidence="2" type="ORF">C426_1421</name>
</gene>
<dbReference type="Gene3D" id="1.10.472.50">
    <property type="entry name" value="HD-domain/PDEase-like"/>
    <property type="match status" value="1"/>
</dbReference>
<protein>
    <recommendedName>
        <fullName evidence="1">HD domain-containing protein</fullName>
    </recommendedName>
</protein>
<evidence type="ECO:0000313" key="3">
    <source>
        <dbReference type="Proteomes" id="UP000006787"/>
    </source>
</evidence>
<feature type="domain" description="HD" evidence="1">
    <location>
        <begin position="23"/>
        <end position="126"/>
    </location>
</feature>
<name>K2PLT4_9LACT</name>
<accession>K2PLT4</accession>
<dbReference type="InterPro" id="IPR003607">
    <property type="entry name" value="HD/PDEase_dom"/>
</dbReference>
<dbReference type="SUPFAM" id="SSF109604">
    <property type="entry name" value="HD-domain/PDEase-like"/>
    <property type="match status" value="1"/>
</dbReference>
<proteinExistence type="predicted"/>